<reference evidence="2" key="1">
    <citation type="journal article" date="2023" name="Plant J.">
        <title>The genome of the king protea, Protea cynaroides.</title>
        <authorList>
            <person name="Chang J."/>
            <person name="Duong T.A."/>
            <person name="Schoeman C."/>
            <person name="Ma X."/>
            <person name="Roodt D."/>
            <person name="Barker N."/>
            <person name="Li Z."/>
            <person name="Van de Peer Y."/>
            <person name="Mizrachi E."/>
        </authorList>
    </citation>
    <scope>NUCLEOTIDE SEQUENCE</scope>
    <source>
        <tissue evidence="2">Young leaves</tissue>
    </source>
</reference>
<protein>
    <submittedName>
        <fullName evidence="2">Uncharacterized protein</fullName>
    </submittedName>
</protein>
<dbReference type="OrthoDB" id="785445at2759"/>
<comment type="caution">
    <text evidence="2">The sequence shown here is derived from an EMBL/GenBank/DDBJ whole genome shotgun (WGS) entry which is preliminary data.</text>
</comment>
<dbReference type="AlphaFoldDB" id="A0A9Q0K9Q8"/>
<accession>A0A9Q0K9Q8</accession>
<organism evidence="2 3">
    <name type="scientific">Protea cynaroides</name>
    <dbReference type="NCBI Taxonomy" id="273540"/>
    <lineage>
        <taxon>Eukaryota</taxon>
        <taxon>Viridiplantae</taxon>
        <taxon>Streptophyta</taxon>
        <taxon>Embryophyta</taxon>
        <taxon>Tracheophyta</taxon>
        <taxon>Spermatophyta</taxon>
        <taxon>Magnoliopsida</taxon>
        <taxon>Proteales</taxon>
        <taxon>Proteaceae</taxon>
        <taxon>Protea</taxon>
    </lineage>
</organism>
<proteinExistence type="predicted"/>
<feature type="compositionally biased region" description="Basic and acidic residues" evidence="1">
    <location>
        <begin position="36"/>
        <end position="68"/>
    </location>
</feature>
<feature type="region of interest" description="Disordered" evidence="1">
    <location>
        <begin position="1"/>
        <end position="130"/>
    </location>
</feature>
<name>A0A9Q0K9Q8_9MAGN</name>
<dbReference type="EMBL" id="JAMYWD010000007">
    <property type="protein sequence ID" value="KAJ4966498.1"/>
    <property type="molecule type" value="Genomic_DNA"/>
</dbReference>
<keyword evidence="3" id="KW-1185">Reference proteome</keyword>
<evidence type="ECO:0000313" key="3">
    <source>
        <dbReference type="Proteomes" id="UP001141806"/>
    </source>
</evidence>
<feature type="compositionally biased region" description="Basic and acidic residues" evidence="1">
    <location>
        <begin position="79"/>
        <end position="105"/>
    </location>
</feature>
<evidence type="ECO:0000256" key="1">
    <source>
        <dbReference type="SAM" id="MobiDB-lite"/>
    </source>
</evidence>
<evidence type="ECO:0000313" key="2">
    <source>
        <dbReference type="EMBL" id="KAJ4966498.1"/>
    </source>
</evidence>
<gene>
    <name evidence="2" type="ORF">NE237_018347</name>
</gene>
<sequence>MGGCATKPKVLKGDDELAPEPAPVTPKEGSEVVNGEETKETTHEDGAKVEAETEEKVEAEAVDGEGHAVKRSLSNLLSETEKEEGKSETPVEHEEKTETETETKTETTVPATESESNDKEKTEEEETVKA</sequence>
<feature type="compositionally biased region" description="Basic and acidic residues" evidence="1">
    <location>
        <begin position="116"/>
        <end position="130"/>
    </location>
</feature>
<dbReference type="Proteomes" id="UP001141806">
    <property type="component" value="Unassembled WGS sequence"/>
</dbReference>